<dbReference type="Proteomes" id="UP000532769">
    <property type="component" value="Unassembled WGS sequence"/>
</dbReference>
<dbReference type="EMBL" id="JAASRS010000001">
    <property type="protein sequence ID" value="NIK16189.1"/>
    <property type="molecule type" value="Genomic_DNA"/>
</dbReference>
<evidence type="ECO:0000313" key="1">
    <source>
        <dbReference type="EMBL" id="NIK16189.1"/>
    </source>
</evidence>
<keyword evidence="2" id="KW-1185">Reference proteome</keyword>
<reference evidence="1 2" key="1">
    <citation type="submission" date="2020-03" db="EMBL/GenBank/DDBJ databases">
        <title>Genomic Encyclopedia of Archaeal and Bacterial Type Strains, Phase II (KMG-II): from individual species to whole genera.</title>
        <authorList>
            <person name="Goeker M."/>
        </authorList>
    </citation>
    <scope>NUCLEOTIDE SEQUENCE [LARGE SCALE GENOMIC DNA]</scope>
    <source>
        <strain evidence="1 2">DSM 4749</strain>
    </source>
</reference>
<organism evidence="1 2">
    <name type="scientific">Saccharococcus thermophilus</name>
    <dbReference type="NCBI Taxonomy" id="29396"/>
    <lineage>
        <taxon>Bacteria</taxon>
        <taxon>Bacillati</taxon>
        <taxon>Bacillota</taxon>
        <taxon>Bacilli</taxon>
        <taxon>Bacillales</taxon>
        <taxon>Anoxybacillaceae</taxon>
        <taxon>Saccharococcus</taxon>
    </lineage>
</organism>
<proteinExistence type="predicted"/>
<evidence type="ECO:0008006" key="3">
    <source>
        <dbReference type="Google" id="ProtNLM"/>
    </source>
</evidence>
<gene>
    <name evidence="1" type="ORF">BDD39_002699</name>
</gene>
<sequence length="67" mass="7372">MMGNRLFQEARKAVMQAKQAASGQADIHLDLAIAIAKNALSSAYAHSNTAEKAQLRQFQEELDQLTQ</sequence>
<evidence type="ECO:0000313" key="2">
    <source>
        <dbReference type="Proteomes" id="UP000532769"/>
    </source>
</evidence>
<accession>A0A846MKL1</accession>
<dbReference type="AlphaFoldDB" id="A0A846MKL1"/>
<comment type="caution">
    <text evidence="1">The sequence shown here is derived from an EMBL/GenBank/DDBJ whole genome shotgun (WGS) entry which is preliminary data.</text>
</comment>
<protein>
    <recommendedName>
        <fullName evidence="3">DUF3813 domain-containing protein</fullName>
    </recommendedName>
</protein>
<dbReference type="Pfam" id="PF12758">
    <property type="entry name" value="DUF3813"/>
    <property type="match status" value="1"/>
</dbReference>
<dbReference type="InterPro" id="IPR024217">
    <property type="entry name" value="DUF3813"/>
</dbReference>
<name>A0A846MKL1_9BACL</name>